<accession>A0ACC7MEC2</accession>
<evidence type="ECO:0000313" key="2">
    <source>
        <dbReference type="Proteomes" id="UP001168096"/>
    </source>
</evidence>
<dbReference type="EMBL" id="JASNRB020000013">
    <property type="protein sequence ID" value="MFJ1470216.1"/>
    <property type="molecule type" value="Genomic_DNA"/>
</dbReference>
<comment type="caution">
    <text evidence="1">The sequence shown here is derived from an EMBL/GenBank/DDBJ whole genome shotgun (WGS) entry which is preliminary data.</text>
</comment>
<sequence length="243" mass="26609">MLNLSFVRRAAIAVAISVLSVKAAHASPDLEAVKKSVKTVTKLDVVKIGPSKIAGLYEVQTESQIFYTDAKGEYILLGAQVFATKDNANYTEKRMNELAGYKFADLPLKDAIKIVRGNGKHVLVTFEDPNCGYCKRLTKTLDEMSDSTHYVFLVGMLGEDSTVKAKAIWCSEDPAKTWTDWMLNGKPLPSPAAECETPLTRNGAMAAKYRVHGTPSIFFPNGDRVPGAIPADQLLKHFAKQAQ</sequence>
<reference evidence="1" key="1">
    <citation type="submission" date="2024-11" db="EMBL/GenBank/DDBJ databases">
        <title>Description of Massilia orientalis sp. nov., isolated from rhizosphere soil of Ageratina adenophora.</title>
        <authorList>
            <person name="Wang Y."/>
        </authorList>
    </citation>
    <scope>NUCLEOTIDE SEQUENCE</scope>
    <source>
        <strain evidence="1">YIM B02787</strain>
    </source>
</reference>
<evidence type="ECO:0000313" key="1">
    <source>
        <dbReference type="EMBL" id="MFJ1470216.1"/>
    </source>
</evidence>
<gene>
    <name evidence="1" type="ORF">QPK29_021090</name>
</gene>
<keyword evidence="2" id="KW-1185">Reference proteome</keyword>
<dbReference type="Proteomes" id="UP001168096">
    <property type="component" value="Unassembled WGS sequence"/>
</dbReference>
<name>A0ACC7MEC2_9BURK</name>
<organism evidence="1 2">
    <name type="scientific">Massilia orientalis</name>
    <dbReference type="NCBI Taxonomy" id="3050128"/>
    <lineage>
        <taxon>Bacteria</taxon>
        <taxon>Pseudomonadati</taxon>
        <taxon>Pseudomonadota</taxon>
        <taxon>Betaproteobacteria</taxon>
        <taxon>Burkholderiales</taxon>
        <taxon>Oxalobacteraceae</taxon>
        <taxon>Telluria group</taxon>
        <taxon>Massilia</taxon>
    </lineage>
</organism>
<proteinExistence type="predicted"/>
<protein>
    <submittedName>
        <fullName evidence="1">DsbC family protein</fullName>
    </submittedName>
</protein>